<gene>
    <name evidence="3" type="ORF">GCM10010171_55790</name>
</gene>
<protein>
    <recommendedName>
        <fullName evidence="5">DUF3105 domain-containing protein</fullName>
    </recommendedName>
</protein>
<dbReference type="Proteomes" id="UP000660680">
    <property type="component" value="Unassembled WGS sequence"/>
</dbReference>
<reference evidence="3" key="2">
    <citation type="submission" date="2020-09" db="EMBL/GenBank/DDBJ databases">
        <authorList>
            <person name="Sun Q."/>
            <person name="Ohkuma M."/>
        </authorList>
    </citation>
    <scope>NUCLEOTIDE SEQUENCE</scope>
    <source>
        <strain evidence="3">JCM 3276</strain>
    </source>
</reference>
<evidence type="ECO:0000256" key="1">
    <source>
        <dbReference type="SAM" id="MobiDB-lite"/>
    </source>
</evidence>
<reference evidence="3" key="1">
    <citation type="journal article" date="2014" name="Int. J. Syst. Evol. Microbiol.">
        <title>Complete genome sequence of Corynebacterium casei LMG S-19264T (=DSM 44701T), isolated from a smear-ripened cheese.</title>
        <authorList>
            <consortium name="US DOE Joint Genome Institute (JGI-PGF)"/>
            <person name="Walter F."/>
            <person name="Albersmeier A."/>
            <person name="Kalinowski J."/>
            <person name="Ruckert C."/>
        </authorList>
    </citation>
    <scope>NUCLEOTIDE SEQUENCE</scope>
    <source>
        <strain evidence="3">JCM 3276</strain>
    </source>
</reference>
<evidence type="ECO:0000313" key="3">
    <source>
        <dbReference type="EMBL" id="GGS53322.1"/>
    </source>
</evidence>
<proteinExistence type="predicted"/>
<feature type="region of interest" description="Disordered" evidence="1">
    <location>
        <begin position="30"/>
        <end position="53"/>
    </location>
</feature>
<keyword evidence="4" id="KW-1185">Reference proteome</keyword>
<evidence type="ECO:0000313" key="4">
    <source>
        <dbReference type="Proteomes" id="UP000660680"/>
    </source>
</evidence>
<dbReference type="RefSeq" id="WP_189213570.1">
    <property type="nucleotide sequence ID" value="NZ_BMRB01000006.1"/>
</dbReference>
<dbReference type="PROSITE" id="PS51257">
    <property type="entry name" value="PROKAR_LIPOPROTEIN"/>
    <property type="match status" value="1"/>
</dbReference>
<dbReference type="AlphaFoldDB" id="A0A918GRY3"/>
<feature type="region of interest" description="Disordered" evidence="1">
    <location>
        <begin position="187"/>
        <end position="231"/>
    </location>
</feature>
<comment type="caution">
    <text evidence="3">The sequence shown here is derived from an EMBL/GenBank/DDBJ whole genome shotgun (WGS) entry which is preliminary data.</text>
</comment>
<organism evidence="3 4">
    <name type="scientific">Actinokineospora fastidiosa</name>
    <dbReference type="NCBI Taxonomy" id="1816"/>
    <lineage>
        <taxon>Bacteria</taxon>
        <taxon>Bacillati</taxon>
        <taxon>Actinomycetota</taxon>
        <taxon>Actinomycetes</taxon>
        <taxon>Pseudonocardiales</taxon>
        <taxon>Pseudonocardiaceae</taxon>
        <taxon>Actinokineospora</taxon>
    </lineage>
</organism>
<sequence>MVLFSRTRLVPTALGALLLTACGTAVPGTPVGLPGQGGPGQTRDSDAPSDPTDGIEGVLRIDYAHGSMHVDAPQRVAYDHLPPLGGAHDSFWAPCMGSVFTVPVRTEHFVHSMEHGAVWITYDPERVEGADLDALADRVDGKPYLVMSPFPGQETAVSVQSWGRQLRVDSVDDERIDRFVAAVRGNPDLAPEPGASCDGLGPDHFDEDNPPPFVAEPPGPDAVPVTAVQGG</sequence>
<keyword evidence="2" id="KW-0732">Signal</keyword>
<feature type="signal peptide" evidence="2">
    <location>
        <begin position="1"/>
        <end position="27"/>
    </location>
</feature>
<dbReference type="EMBL" id="BMRB01000006">
    <property type="protein sequence ID" value="GGS53322.1"/>
    <property type="molecule type" value="Genomic_DNA"/>
</dbReference>
<evidence type="ECO:0008006" key="5">
    <source>
        <dbReference type="Google" id="ProtNLM"/>
    </source>
</evidence>
<dbReference type="InterPro" id="IPR021454">
    <property type="entry name" value="DUF3105"/>
</dbReference>
<dbReference type="Pfam" id="PF11303">
    <property type="entry name" value="DUF3105"/>
    <property type="match status" value="1"/>
</dbReference>
<feature type="chain" id="PRO_5038973239" description="DUF3105 domain-containing protein" evidence="2">
    <location>
        <begin position="28"/>
        <end position="231"/>
    </location>
</feature>
<feature type="compositionally biased region" description="Pro residues" evidence="1">
    <location>
        <begin position="210"/>
        <end position="221"/>
    </location>
</feature>
<evidence type="ECO:0000256" key="2">
    <source>
        <dbReference type="SAM" id="SignalP"/>
    </source>
</evidence>
<accession>A0A918GRY3</accession>
<name>A0A918GRY3_9PSEU</name>